<name>A0A4R6ZGY3_9LIST</name>
<dbReference type="EMBL" id="SNZK01000012">
    <property type="protein sequence ID" value="TDR51541.1"/>
    <property type="molecule type" value="Genomic_DNA"/>
</dbReference>
<keyword evidence="1" id="KW-0472">Membrane</keyword>
<sequence>MTKPRKKYDFFIYSLIFFLGIIVTSRISPFIGETATNVIQILLFCVCAPITAWMRWQNRKIDKQNKGR</sequence>
<proteinExistence type="predicted"/>
<protein>
    <submittedName>
        <fullName evidence="2">Uncharacterized protein</fullName>
    </submittedName>
</protein>
<dbReference type="AlphaFoldDB" id="A0A4R6ZGY3"/>
<evidence type="ECO:0000313" key="2">
    <source>
        <dbReference type="EMBL" id="TDR51541.1"/>
    </source>
</evidence>
<reference evidence="2 3" key="1">
    <citation type="submission" date="2019-03" db="EMBL/GenBank/DDBJ databases">
        <title>Genomic Encyclopedia of Type Strains, Phase III (KMG-III): the genomes of soil and plant-associated and newly described type strains.</title>
        <authorList>
            <person name="Whitman W."/>
        </authorList>
    </citation>
    <scope>NUCLEOTIDE SEQUENCE [LARGE SCALE GENOMIC DNA]</scope>
    <source>
        <strain evidence="2 3">CECT 7972</strain>
    </source>
</reference>
<keyword evidence="1" id="KW-0812">Transmembrane</keyword>
<comment type="caution">
    <text evidence="2">The sequence shown here is derived from an EMBL/GenBank/DDBJ whole genome shotgun (WGS) entry which is preliminary data.</text>
</comment>
<feature type="transmembrane region" description="Helical" evidence="1">
    <location>
        <begin position="12"/>
        <end position="32"/>
    </location>
</feature>
<feature type="transmembrane region" description="Helical" evidence="1">
    <location>
        <begin position="38"/>
        <end position="56"/>
    </location>
</feature>
<evidence type="ECO:0000313" key="3">
    <source>
        <dbReference type="Proteomes" id="UP000295558"/>
    </source>
</evidence>
<dbReference type="Proteomes" id="UP000295558">
    <property type="component" value="Unassembled WGS sequence"/>
</dbReference>
<keyword evidence="1" id="KW-1133">Transmembrane helix</keyword>
<evidence type="ECO:0000256" key="1">
    <source>
        <dbReference type="SAM" id="Phobius"/>
    </source>
</evidence>
<organism evidence="2 3">
    <name type="scientific">Listeria rocourtiae</name>
    <dbReference type="NCBI Taxonomy" id="647910"/>
    <lineage>
        <taxon>Bacteria</taxon>
        <taxon>Bacillati</taxon>
        <taxon>Bacillota</taxon>
        <taxon>Bacilli</taxon>
        <taxon>Bacillales</taxon>
        <taxon>Listeriaceae</taxon>
        <taxon>Listeria</taxon>
    </lineage>
</organism>
<accession>A0A4R6ZGY3</accession>
<keyword evidence="3" id="KW-1185">Reference proteome</keyword>
<gene>
    <name evidence="2" type="ORF">DFP96_11227</name>
</gene>